<organism evidence="1 2">
    <name type="scientific">Passalora fulva</name>
    <name type="common">Tomato leaf mold</name>
    <name type="synonym">Cladosporium fulvum</name>
    <dbReference type="NCBI Taxonomy" id="5499"/>
    <lineage>
        <taxon>Eukaryota</taxon>
        <taxon>Fungi</taxon>
        <taxon>Dikarya</taxon>
        <taxon>Ascomycota</taxon>
        <taxon>Pezizomycotina</taxon>
        <taxon>Dothideomycetes</taxon>
        <taxon>Dothideomycetidae</taxon>
        <taxon>Mycosphaerellales</taxon>
        <taxon>Mycosphaerellaceae</taxon>
        <taxon>Fulvia</taxon>
    </lineage>
</organism>
<dbReference type="AlphaFoldDB" id="A0A9Q8LGT4"/>
<dbReference type="EMBL" id="CP090166">
    <property type="protein sequence ID" value="UJO17141.1"/>
    <property type="molecule type" value="Genomic_DNA"/>
</dbReference>
<reference evidence="1" key="2">
    <citation type="journal article" date="2022" name="Microb. Genom.">
        <title>A chromosome-scale genome assembly of the tomato pathogen Cladosporium fulvum reveals a compartmentalized genome architecture and the presence of a dispensable chromosome.</title>
        <authorList>
            <person name="Zaccaron A.Z."/>
            <person name="Chen L.H."/>
            <person name="Samaras A."/>
            <person name="Stergiopoulos I."/>
        </authorList>
    </citation>
    <scope>NUCLEOTIDE SEQUENCE</scope>
    <source>
        <strain evidence="1">Race5_Kim</strain>
    </source>
</reference>
<sequence>MLPADITQAFAVIQQDLISFPANITPASATISPTSSTSLTLRNSSTGMSLGIHPGRKLKVHDLDINGLEKITAAHGSEISTLKKTSAIHGSDINGLKTGVNTP</sequence>
<keyword evidence="2" id="KW-1185">Reference proteome</keyword>
<evidence type="ECO:0000313" key="2">
    <source>
        <dbReference type="Proteomes" id="UP000756132"/>
    </source>
</evidence>
<gene>
    <name evidence="1" type="ORF">CLAFUR5_03962</name>
</gene>
<dbReference type="KEGG" id="ffu:CLAFUR5_03962"/>
<reference evidence="1" key="1">
    <citation type="submission" date="2021-12" db="EMBL/GenBank/DDBJ databases">
        <authorList>
            <person name="Zaccaron A."/>
            <person name="Stergiopoulos I."/>
        </authorList>
    </citation>
    <scope>NUCLEOTIDE SEQUENCE</scope>
    <source>
        <strain evidence="1">Race5_Kim</strain>
    </source>
</reference>
<name>A0A9Q8LGT4_PASFU</name>
<dbReference type="RefSeq" id="XP_047761507.1">
    <property type="nucleotide sequence ID" value="XM_047903110.1"/>
</dbReference>
<dbReference type="GeneID" id="71983840"/>
<protein>
    <submittedName>
        <fullName evidence="1">Uncharacterized protein</fullName>
    </submittedName>
</protein>
<proteinExistence type="predicted"/>
<dbReference type="Proteomes" id="UP000756132">
    <property type="component" value="Chromosome 4"/>
</dbReference>
<accession>A0A9Q8LGT4</accession>
<evidence type="ECO:0000313" key="1">
    <source>
        <dbReference type="EMBL" id="UJO17141.1"/>
    </source>
</evidence>